<comment type="caution">
    <text evidence="1">The sequence shown here is derived from an EMBL/GenBank/DDBJ whole genome shotgun (WGS) entry which is preliminary data.</text>
</comment>
<sequence length="169" mass="19379">MKRAIVLYPIFNDLEKIQSIRERFDPLAKYIAPHITLVFPFESDLSTAELGEHIRCALDGVKKFEVRLQCITGDHRDGYLFLNVKKGNDEIINLHDRLYSGVLEQFLFRKVTYCPHLTVGNVEQPSVFDSALEELGSFTESFNTVIDRVHVENIDASEQSSIEQAFDLE</sequence>
<dbReference type="Gene3D" id="3.90.1140.10">
    <property type="entry name" value="Cyclic phosphodiesterase"/>
    <property type="match status" value="1"/>
</dbReference>
<gene>
    <name evidence="1" type="ORF">SDC9_150359</name>
</gene>
<dbReference type="SUPFAM" id="SSF55144">
    <property type="entry name" value="LigT-like"/>
    <property type="match status" value="1"/>
</dbReference>
<reference evidence="1" key="1">
    <citation type="submission" date="2019-08" db="EMBL/GenBank/DDBJ databases">
        <authorList>
            <person name="Kucharzyk K."/>
            <person name="Murdoch R.W."/>
            <person name="Higgins S."/>
            <person name="Loffler F."/>
        </authorList>
    </citation>
    <scope>NUCLEOTIDE SEQUENCE</scope>
</reference>
<evidence type="ECO:0008006" key="2">
    <source>
        <dbReference type="Google" id="ProtNLM"/>
    </source>
</evidence>
<protein>
    <recommendedName>
        <fullName evidence="2">RNA 2',3'-cyclic phosphodiesterase</fullName>
    </recommendedName>
</protein>
<dbReference type="InterPro" id="IPR050580">
    <property type="entry name" value="2H_phosphoesterase_YjcG-like"/>
</dbReference>
<dbReference type="AlphaFoldDB" id="A0A645ENW0"/>
<dbReference type="Pfam" id="PF13563">
    <property type="entry name" value="2_5_RNA_ligase2"/>
    <property type="match status" value="1"/>
</dbReference>
<organism evidence="1">
    <name type="scientific">bioreactor metagenome</name>
    <dbReference type="NCBI Taxonomy" id="1076179"/>
    <lineage>
        <taxon>unclassified sequences</taxon>
        <taxon>metagenomes</taxon>
        <taxon>ecological metagenomes</taxon>
    </lineage>
</organism>
<accession>A0A645ENW0</accession>
<proteinExistence type="predicted"/>
<dbReference type="EMBL" id="VSSQ01049062">
    <property type="protein sequence ID" value="MPN03136.1"/>
    <property type="molecule type" value="Genomic_DNA"/>
</dbReference>
<dbReference type="PANTHER" id="PTHR40037">
    <property type="entry name" value="PHOSPHOESTERASE YJCG-RELATED"/>
    <property type="match status" value="1"/>
</dbReference>
<dbReference type="InterPro" id="IPR009097">
    <property type="entry name" value="Cyclic_Pdiesterase"/>
</dbReference>
<evidence type="ECO:0000313" key="1">
    <source>
        <dbReference type="EMBL" id="MPN03136.1"/>
    </source>
</evidence>
<dbReference type="PANTHER" id="PTHR40037:SF1">
    <property type="entry name" value="PHOSPHOESTERASE SAOUHSC_00951-RELATED"/>
    <property type="match status" value="1"/>
</dbReference>
<name>A0A645ENW0_9ZZZZ</name>